<dbReference type="OrthoDB" id="267336at2"/>
<dbReference type="SUPFAM" id="SSF50494">
    <property type="entry name" value="Trypsin-like serine proteases"/>
    <property type="match status" value="1"/>
</dbReference>
<keyword evidence="3" id="KW-1185">Reference proteome</keyword>
<dbReference type="InterPro" id="IPR018114">
    <property type="entry name" value="TRYPSIN_HIS"/>
</dbReference>
<dbReference type="InterPro" id="IPR043504">
    <property type="entry name" value="Peptidase_S1_PA_chymotrypsin"/>
</dbReference>
<dbReference type="SMART" id="SM00020">
    <property type="entry name" value="Tryp_SPc"/>
    <property type="match status" value="1"/>
</dbReference>
<reference evidence="2 3" key="1">
    <citation type="submission" date="2020-08" db="EMBL/GenBank/DDBJ databases">
        <title>Genome sequence of Rhodobacteraceae bacterium Lw-13e.</title>
        <authorList>
            <person name="Poehlein A."/>
            <person name="Wolter L."/>
            <person name="Daniel R."/>
            <person name="Brinkhoff T."/>
        </authorList>
    </citation>
    <scope>NUCLEOTIDE SEQUENCE [LARGE SCALE GENOMIC DNA]</scope>
    <source>
        <strain evidence="2 3">Lw-13e</strain>
    </source>
</reference>
<dbReference type="Proteomes" id="UP000283786">
    <property type="component" value="Chromosome"/>
</dbReference>
<name>A0A418SGB8_9RHOB</name>
<evidence type="ECO:0000313" key="3">
    <source>
        <dbReference type="Proteomes" id="UP000283786"/>
    </source>
</evidence>
<dbReference type="EMBL" id="CP060436">
    <property type="protein sequence ID" value="QPM91714.1"/>
    <property type="molecule type" value="Genomic_DNA"/>
</dbReference>
<sequence length="235" mass="24248">MRLLLLCLCLTLSAPLHASDLTTLRRGAVEGGWWQAVGRLDLGDDGFCTGALIAPDLVLTAAHCLYDPRDGAEIAPGDIRFRAGLAEGASARRAVRRTLAHPAYRPGAAGAGRLAHDIALLQLDLALTAPPFGIDPHPGIGDRVGAVSYAISRDSAPRLQEVCDVLAREAGVLVTSCMVDFGSSGSPVFSFASGAPRLVSLVSAKAEMADQPVALGPELGSALGELLDAFDAAGE</sequence>
<evidence type="ECO:0000313" key="2">
    <source>
        <dbReference type="EMBL" id="QPM91714.1"/>
    </source>
</evidence>
<dbReference type="Gene3D" id="2.40.10.10">
    <property type="entry name" value="Trypsin-like serine proteases"/>
    <property type="match status" value="1"/>
</dbReference>
<dbReference type="KEGG" id="palw:PSAL_029690"/>
<dbReference type="Pfam" id="PF13365">
    <property type="entry name" value="Trypsin_2"/>
    <property type="match status" value="1"/>
</dbReference>
<evidence type="ECO:0000256" key="1">
    <source>
        <dbReference type="ARBA" id="ARBA00022729"/>
    </source>
</evidence>
<dbReference type="InterPro" id="IPR001254">
    <property type="entry name" value="Trypsin_dom"/>
</dbReference>
<dbReference type="InterPro" id="IPR050966">
    <property type="entry name" value="Glutamyl_endopeptidase"/>
</dbReference>
<organism evidence="2 3">
    <name type="scientific">Pseudooceanicola algae</name>
    <dbReference type="NCBI Taxonomy" id="1537215"/>
    <lineage>
        <taxon>Bacteria</taxon>
        <taxon>Pseudomonadati</taxon>
        <taxon>Pseudomonadota</taxon>
        <taxon>Alphaproteobacteria</taxon>
        <taxon>Rhodobacterales</taxon>
        <taxon>Paracoccaceae</taxon>
        <taxon>Pseudooceanicola</taxon>
    </lineage>
</organism>
<dbReference type="PANTHER" id="PTHR15462">
    <property type="entry name" value="SERINE PROTEASE"/>
    <property type="match status" value="1"/>
</dbReference>
<dbReference type="GO" id="GO:0006508">
    <property type="term" value="P:proteolysis"/>
    <property type="evidence" value="ECO:0007669"/>
    <property type="project" value="InterPro"/>
</dbReference>
<dbReference type="GO" id="GO:0004252">
    <property type="term" value="F:serine-type endopeptidase activity"/>
    <property type="evidence" value="ECO:0007669"/>
    <property type="project" value="InterPro"/>
</dbReference>
<dbReference type="PROSITE" id="PS50240">
    <property type="entry name" value="TRYPSIN_DOM"/>
    <property type="match status" value="1"/>
</dbReference>
<accession>A0A418SGB8</accession>
<proteinExistence type="predicted"/>
<dbReference type="AlphaFoldDB" id="A0A418SGB8"/>
<dbReference type="InterPro" id="IPR009003">
    <property type="entry name" value="Peptidase_S1_PA"/>
</dbReference>
<gene>
    <name evidence="2" type="ORF">PSAL_029690</name>
</gene>
<protein>
    <submittedName>
        <fullName evidence="2">Uncharacterized protein</fullName>
    </submittedName>
</protein>
<dbReference type="RefSeq" id="WP_119839343.1">
    <property type="nucleotide sequence ID" value="NZ_CP060436.1"/>
</dbReference>
<dbReference type="PANTHER" id="PTHR15462:SF8">
    <property type="entry name" value="SERINE PROTEASE"/>
    <property type="match status" value="1"/>
</dbReference>
<dbReference type="PROSITE" id="PS00134">
    <property type="entry name" value="TRYPSIN_HIS"/>
    <property type="match status" value="1"/>
</dbReference>
<keyword evidence="1" id="KW-0732">Signal</keyword>